<evidence type="ECO:0000256" key="2">
    <source>
        <dbReference type="ARBA" id="ARBA00022692"/>
    </source>
</evidence>
<dbReference type="InterPro" id="IPR027417">
    <property type="entry name" value="P-loop_NTPase"/>
</dbReference>
<keyword evidence="2" id="KW-0812">Transmembrane</keyword>
<dbReference type="PANTHER" id="PTHR24221">
    <property type="entry name" value="ATP-BINDING CASSETTE SUB-FAMILY B"/>
    <property type="match status" value="1"/>
</dbReference>
<dbReference type="GO" id="GO:0016020">
    <property type="term" value="C:membrane"/>
    <property type="evidence" value="ECO:0007669"/>
    <property type="project" value="UniProtKB-SubCell"/>
</dbReference>
<keyword evidence="5" id="KW-0732">Signal</keyword>
<proteinExistence type="predicted"/>
<dbReference type="SUPFAM" id="SSF52540">
    <property type="entry name" value="P-loop containing nucleoside triphosphate hydrolases"/>
    <property type="match status" value="1"/>
</dbReference>
<dbReference type="Gene3D" id="3.40.50.300">
    <property type="entry name" value="P-loop containing nucleotide triphosphate hydrolases"/>
    <property type="match status" value="1"/>
</dbReference>
<dbReference type="InterPro" id="IPR003439">
    <property type="entry name" value="ABC_transporter-like_ATP-bd"/>
</dbReference>
<feature type="domain" description="ABC transporter" evidence="6">
    <location>
        <begin position="108"/>
        <end position="140"/>
    </location>
</feature>
<comment type="subcellular location">
    <subcellularLocation>
        <location evidence="1">Membrane</location>
        <topology evidence="1">Multi-pass membrane protein</topology>
    </subcellularLocation>
</comment>
<keyword evidence="3" id="KW-1133">Transmembrane helix</keyword>
<dbReference type="OrthoDB" id="6500128at2759"/>
<dbReference type="InterPro" id="IPR036640">
    <property type="entry name" value="ABC1_TM_sf"/>
</dbReference>
<dbReference type="GO" id="GO:0042626">
    <property type="term" value="F:ATPase-coupled transmembrane transporter activity"/>
    <property type="evidence" value="ECO:0007669"/>
    <property type="project" value="TreeGrafter"/>
</dbReference>
<accession>A0A8H4XPI9</accession>
<dbReference type="EMBL" id="JABEYC010000036">
    <property type="protein sequence ID" value="KAF4984060.1"/>
    <property type="molecule type" value="Genomic_DNA"/>
</dbReference>
<keyword evidence="8" id="KW-1185">Reference proteome</keyword>
<reference evidence="7" key="2">
    <citation type="submission" date="2020-05" db="EMBL/GenBank/DDBJ databases">
        <authorList>
            <person name="Kim H.-S."/>
            <person name="Proctor R.H."/>
            <person name="Brown D.W."/>
        </authorList>
    </citation>
    <scope>NUCLEOTIDE SEQUENCE</scope>
    <source>
        <strain evidence="7">NRRL 22465</strain>
    </source>
</reference>
<dbReference type="Proteomes" id="UP000635477">
    <property type="component" value="Unassembled WGS sequence"/>
</dbReference>
<feature type="chain" id="PRO_5034824881" description="ABC transporter domain-containing protein" evidence="5">
    <location>
        <begin position="25"/>
        <end position="141"/>
    </location>
</feature>
<evidence type="ECO:0000313" key="8">
    <source>
        <dbReference type="Proteomes" id="UP000635477"/>
    </source>
</evidence>
<evidence type="ECO:0000313" key="7">
    <source>
        <dbReference type="EMBL" id="KAF4984060.1"/>
    </source>
</evidence>
<evidence type="ECO:0000256" key="3">
    <source>
        <dbReference type="ARBA" id="ARBA00022989"/>
    </source>
</evidence>
<dbReference type="PANTHER" id="PTHR24221:SF503">
    <property type="entry name" value="MITOCHONDRIAL POTASSIUM CHANNEL ATP-BINDING SUBUNIT"/>
    <property type="match status" value="1"/>
</dbReference>
<organism evidence="7 8">
    <name type="scientific">Fusarium zealandicum</name>
    <dbReference type="NCBI Taxonomy" id="1053134"/>
    <lineage>
        <taxon>Eukaryota</taxon>
        <taxon>Fungi</taxon>
        <taxon>Dikarya</taxon>
        <taxon>Ascomycota</taxon>
        <taxon>Pezizomycotina</taxon>
        <taxon>Sordariomycetes</taxon>
        <taxon>Hypocreomycetidae</taxon>
        <taxon>Hypocreales</taxon>
        <taxon>Nectriaceae</taxon>
        <taxon>Fusarium</taxon>
        <taxon>Fusarium staphyleae species complex</taxon>
    </lineage>
</organism>
<dbReference type="GO" id="GO:0016887">
    <property type="term" value="F:ATP hydrolysis activity"/>
    <property type="evidence" value="ECO:0007669"/>
    <property type="project" value="InterPro"/>
</dbReference>
<evidence type="ECO:0000256" key="5">
    <source>
        <dbReference type="SAM" id="SignalP"/>
    </source>
</evidence>
<evidence type="ECO:0000256" key="4">
    <source>
        <dbReference type="ARBA" id="ARBA00023136"/>
    </source>
</evidence>
<keyword evidence="4" id="KW-0472">Membrane</keyword>
<dbReference type="GO" id="GO:0005524">
    <property type="term" value="F:ATP binding"/>
    <property type="evidence" value="ECO:0007669"/>
    <property type="project" value="InterPro"/>
</dbReference>
<name>A0A8H4XPI9_9HYPO</name>
<evidence type="ECO:0000259" key="6">
    <source>
        <dbReference type="Pfam" id="PF00005"/>
    </source>
</evidence>
<protein>
    <recommendedName>
        <fullName evidence="6">ABC transporter domain-containing protein</fullName>
    </recommendedName>
</protein>
<dbReference type="InterPro" id="IPR039421">
    <property type="entry name" value="Type_1_exporter"/>
</dbReference>
<dbReference type="Gene3D" id="1.20.1560.10">
    <property type="entry name" value="ABC transporter type 1, transmembrane domain"/>
    <property type="match status" value="1"/>
</dbReference>
<dbReference type="Pfam" id="PF00005">
    <property type="entry name" value="ABC_tran"/>
    <property type="match status" value="1"/>
</dbReference>
<feature type="signal peptide" evidence="5">
    <location>
        <begin position="1"/>
        <end position="24"/>
    </location>
</feature>
<comment type="caution">
    <text evidence="7">The sequence shown here is derived from an EMBL/GenBank/DDBJ whole genome shotgun (WGS) entry which is preliminary data.</text>
</comment>
<evidence type="ECO:0000256" key="1">
    <source>
        <dbReference type="ARBA" id="ARBA00004141"/>
    </source>
</evidence>
<reference evidence="7" key="1">
    <citation type="journal article" date="2020" name="BMC Genomics">
        <title>Correction to: Identification and distribution of gene clusters required for synthesis of sphingolipid metabolism inhibitors in diverse species of the filamentous fungus Fusarium.</title>
        <authorList>
            <person name="Kim H.S."/>
            <person name="Lohmar J.M."/>
            <person name="Busman M."/>
            <person name="Brown D.W."/>
            <person name="Naumann T.A."/>
            <person name="Divon H.H."/>
            <person name="Lysoe E."/>
            <person name="Uhlig S."/>
            <person name="Proctor R.H."/>
        </authorList>
    </citation>
    <scope>NUCLEOTIDE SEQUENCE</scope>
    <source>
        <strain evidence="7">NRRL 22465</strain>
    </source>
</reference>
<gene>
    <name evidence="7" type="ORF">FZEAL_673</name>
</gene>
<sequence length="141" mass="16266">MVNFMVPFTYFVLTGLVVYEVSQGRSSPGDFVFLLQYWDYLIWPIRWLSHDYRQFMVDLVDAERLLFILQTKSGIFEKVGAKNLEHFGGNVAFENVYFSYDPRKQTIEDLSLSIKPGQTVALVGETGAGKSSIMKLLLRFY</sequence>
<dbReference type="AlphaFoldDB" id="A0A8H4XPI9"/>